<name>A0ABW2ADX4_9MICO</name>
<accession>A0ABW2ADX4</accession>
<keyword evidence="3" id="KW-1185">Reference proteome</keyword>
<reference evidence="3" key="1">
    <citation type="journal article" date="2019" name="Int. J. Syst. Evol. Microbiol.">
        <title>The Global Catalogue of Microorganisms (GCM) 10K type strain sequencing project: providing services to taxonomists for standard genome sequencing and annotation.</title>
        <authorList>
            <consortium name="The Broad Institute Genomics Platform"/>
            <consortium name="The Broad Institute Genome Sequencing Center for Infectious Disease"/>
            <person name="Wu L."/>
            <person name="Ma J."/>
        </authorList>
    </citation>
    <scope>NUCLEOTIDE SEQUENCE [LARGE SCALE GENOMIC DNA]</scope>
    <source>
        <strain evidence="3">CCUG 58127</strain>
    </source>
</reference>
<feature type="region of interest" description="Disordered" evidence="1">
    <location>
        <begin position="468"/>
        <end position="494"/>
    </location>
</feature>
<gene>
    <name evidence="2" type="ORF">ACFQDH_07015</name>
</gene>
<dbReference type="EMBL" id="JBHSWH010000001">
    <property type="protein sequence ID" value="MFC6705025.1"/>
    <property type="molecule type" value="Genomic_DNA"/>
</dbReference>
<organism evidence="2 3">
    <name type="scientific">Flexivirga alba</name>
    <dbReference type="NCBI Taxonomy" id="702742"/>
    <lineage>
        <taxon>Bacteria</taxon>
        <taxon>Bacillati</taxon>
        <taxon>Actinomycetota</taxon>
        <taxon>Actinomycetes</taxon>
        <taxon>Micrococcales</taxon>
        <taxon>Dermacoccaceae</taxon>
        <taxon>Flexivirga</taxon>
    </lineage>
</organism>
<evidence type="ECO:0000313" key="3">
    <source>
        <dbReference type="Proteomes" id="UP001596298"/>
    </source>
</evidence>
<dbReference type="Gene3D" id="2.60.40.10">
    <property type="entry name" value="Immunoglobulins"/>
    <property type="match status" value="1"/>
</dbReference>
<dbReference type="InterPro" id="IPR013783">
    <property type="entry name" value="Ig-like_fold"/>
</dbReference>
<proteinExistence type="predicted"/>
<sequence length="494" mass="48902">MSLSPARVLDTRLGVGAPKGRPAAGATTTLSVAGHGGVPATGVAAVVVNVTVADTAGPGYVTVWPAGASRPTASNLNYVKGQVVANQVITKVGTGGAIALYDGVSATDLIVDVTGYYPTGSAYNPLVPTRVLDTRPGSEPGAKSTTKLVLTGKGGVPATGVAAVVLNVTAVNPAGPGFVTVYPAGVTRPNASNLNYTKGAVVPAMVIATLGTGGAIDLYTLDSTDLIVDVAGWIPTGTDYHPVTPARVLDTRSGLGAAKKKVPGNSAISVQVAGQGGIPATGVAAVEANVTVVGPSQAGFITAYPSGTTRPTASMLNYDTGQIVANSVTIKLGADGKLALYTGWGTTDLILDITGYWTTTTPPPPAVKITTTSLPGGTVAAAYSTTLAATGGTTPYTWSATGLPAGLTLAPSTGKITGTPTTAATSAVAVTVKDAAGKTATASLSLVVASAPVALKVTTSSLPGGTVGAGTRPLWPRPVGRLRTRGRRPGYPLE</sequence>
<comment type="caution">
    <text evidence="2">The sequence shown here is derived from an EMBL/GenBank/DDBJ whole genome shotgun (WGS) entry which is preliminary data.</text>
</comment>
<dbReference type="Pfam" id="PF05345">
    <property type="entry name" value="He_PIG"/>
    <property type="match status" value="1"/>
</dbReference>
<evidence type="ECO:0000313" key="2">
    <source>
        <dbReference type="EMBL" id="MFC6705025.1"/>
    </source>
</evidence>
<dbReference type="Proteomes" id="UP001596298">
    <property type="component" value="Unassembled WGS sequence"/>
</dbReference>
<evidence type="ECO:0000256" key="1">
    <source>
        <dbReference type="SAM" id="MobiDB-lite"/>
    </source>
</evidence>
<dbReference type="InterPro" id="IPR015919">
    <property type="entry name" value="Cadherin-like_sf"/>
</dbReference>
<protein>
    <submittedName>
        <fullName evidence="2">Ig domain-containing protein</fullName>
    </submittedName>
</protein>
<dbReference type="SUPFAM" id="SSF49313">
    <property type="entry name" value="Cadherin-like"/>
    <property type="match status" value="1"/>
</dbReference>